<sequence length="194" mass="20859">MDRRGQGWREHRQQAGGAPQGILTAAVLPRSDAENRRSPAGFPLPFRILQLRRHGVSDSPYRHPVPGGSPARNRMAVWVVVGPLQCPCQWHGHCRGPRKRAPLCISVSALQTLKYATGATAPVAPSHSAGSILSRRPRGKALLHWDGGRPFGGRPPAQCKSQNTLSGLTTAERYFGGGNSGGRPPPPARVRITP</sequence>
<gene>
    <name evidence="2" type="ORF">NDU88_003367</name>
</gene>
<dbReference type="EMBL" id="JANPWB010000011">
    <property type="protein sequence ID" value="KAJ1124920.1"/>
    <property type="molecule type" value="Genomic_DNA"/>
</dbReference>
<protein>
    <submittedName>
        <fullName evidence="2">Uncharacterized protein</fullName>
    </submittedName>
</protein>
<dbReference type="Proteomes" id="UP001066276">
    <property type="component" value="Chromosome 7"/>
</dbReference>
<dbReference type="AlphaFoldDB" id="A0AAV7P9U9"/>
<organism evidence="2 3">
    <name type="scientific">Pleurodeles waltl</name>
    <name type="common">Iberian ribbed newt</name>
    <dbReference type="NCBI Taxonomy" id="8319"/>
    <lineage>
        <taxon>Eukaryota</taxon>
        <taxon>Metazoa</taxon>
        <taxon>Chordata</taxon>
        <taxon>Craniata</taxon>
        <taxon>Vertebrata</taxon>
        <taxon>Euteleostomi</taxon>
        <taxon>Amphibia</taxon>
        <taxon>Batrachia</taxon>
        <taxon>Caudata</taxon>
        <taxon>Salamandroidea</taxon>
        <taxon>Salamandridae</taxon>
        <taxon>Pleurodelinae</taxon>
        <taxon>Pleurodeles</taxon>
    </lineage>
</organism>
<name>A0AAV7P9U9_PLEWA</name>
<evidence type="ECO:0000313" key="3">
    <source>
        <dbReference type="Proteomes" id="UP001066276"/>
    </source>
</evidence>
<proteinExistence type="predicted"/>
<comment type="caution">
    <text evidence="2">The sequence shown here is derived from an EMBL/GenBank/DDBJ whole genome shotgun (WGS) entry which is preliminary data.</text>
</comment>
<feature type="region of interest" description="Disordered" evidence="1">
    <location>
        <begin position="174"/>
        <end position="194"/>
    </location>
</feature>
<reference evidence="2" key="1">
    <citation type="journal article" date="2022" name="bioRxiv">
        <title>Sequencing and chromosome-scale assembly of the giantPleurodeles waltlgenome.</title>
        <authorList>
            <person name="Brown T."/>
            <person name="Elewa A."/>
            <person name="Iarovenko S."/>
            <person name="Subramanian E."/>
            <person name="Araus A.J."/>
            <person name="Petzold A."/>
            <person name="Susuki M."/>
            <person name="Suzuki K.-i.T."/>
            <person name="Hayashi T."/>
            <person name="Toyoda A."/>
            <person name="Oliveira C."/>
            <person name="Osipova E."/>
            <person name="Leigh N.D."/>
            <person name="Simon A."/>
            <person name="Yun M.H."/>
        </authorList>
    </citation>
    <scope>NUCLEOTIDE SEQUENCE</scope>
    <source>
        <strain evidence="2">20211129_DDA</strain>
        <tissue evidence="2">Liver</tissue>
    </source>
</reference>
<evidence type="ECO:0000313" key="2">
    <source>
        <dbReference type="EMBL" id="KAJ1124920.1"/>
    </source>
</evidence>
<keyword evidence="3" id="KW-1185">Reference proteome</keyword>
<feature type="region of interest" description="Disordered" evidence="1">
    <location>
        <begin position="1"/>
        <end position="23"/>
    </location>
</feature>
<evidence type="ECO:0000256" key="1">
    <source>
        <dbReference type="SAM" id="MobiDB-lite"/>
    </source>
</evidence>
<accession>A0AAV7P9U9</accession>
<feature type="compositionally biased region" description="Basic and acidic residues" evidence="1">
    <location>
        <begin position="1"/>
        <end position="13"/>
    </location>
</feature>